<gene>
    <name evidence="8" type="ORF">PIB30_064648</name>
</gene>
<dbReference type="InterPro" id="IPR057444">
    <property type="entry name" value="Znf-CCCH_AtC3H23-like"/>
</dbReference>
<organism evidence="8 9">
    <name type="scientific">Stylosanthes scabra</name>
    <dbReference type="NCBI Taxonomy" id="79078"/>
    <lineage>
        <taxon>Eukaryota</taxon>
        <taxon>Viridiplantae</taxon>
        <taxon>Streptophyta</taxon>
        <taxon>Embryophyta</taxon>
        <taxon>Tracheophyta</taxon>
        <taxon>Spermatophyta</taxon>
        <taxon>Magnoliopsida</taxon>
        <taxon>eudicotyledons</taxon>
        <taxon>Gunneridae</taxon>
        <taxon>Pentapetalae</taxon>
        <taxon>rosids</taxon>
        <taxon>fabids</taxon>
        <taxon>Fabales</taxon>
        <taxon>Fabaceae</taxon>
        <taxon>Papilionoideae</taxon>
        <taxon>50 kb inversion clade</taxon>
        <taxon>dalbergioids sensu lato</taxon>
        <taxon>Dalbergieae</taxon>
        <taxon>Pterocarpus clade</taxon>
        <taxon>Stylosanthes</taxon>
    </lineage>
</organism>
<dbReference type="EMBL" id="JASCZI010272493">
    <property type="protein sequence ID" value="MED6222455.1"/>
    <property type="molecule type" value="Genomic_DNA"/>
</dbReference>
<protein>
    <recommendedName>
        <fullName evidence="7">C3H1-type domain-containing protein</fullName>
    </recommendedName>
</protein>
<evidence type="ECO:0000256" key="3">
    <source>
        <dbReference type="ARBA" id="ARBA00022833"/>
    </source>
</evidence>
<dbReference type="InterPro" id="IPR045234">
    <property type="entry name" value="Unkempt-like"/>
</dbReference>
<reference evidence="8 9" key="1">
    <citation type="journal article" date="2023" name="Plants (Basel)">
        <title>Bridging the Gap: Combining Genomics and Transcriptomics Approaches to Understand Stylosanthes scabra, an Orphan Legume from the Brazilian Caatinga.</title>
        <authorList>
            <person name="Ferreira-Neto J.R.C."/>
            <person name="da Silva M.D."/>
            <person name="Binneck E."/>
            <person name="de Melo N.F."/>
            <person name="da Silva R.H."/>
            <person name="de Melo A.L.T.M."/>
            <person name="Pandolfi V."/>
            <person name="Bustamante F.O."/>
            <person name="Brasileiro-Vidal A.C."/>
            <person name="Benko-Iseppon A.M."/>
        </authorList>
    </citation>
    <scope>NUCLEOTIDE SEQUENCE [LARGE SCALE GENOMIC DNA]</scope>
    <source>
        <tissue evidence="8">Leaves</tissue>
    </source>
</reference>
<dbReference type="SUPFAM" id="SSF90229">
    <property type="entry name" value="CCCH zinc finger"/>
    <property type="match status" value="1"/>
</dbReference>
<dbReference type="SMART" id="SM00356">
    <property type="entry name" value="ZnF_C3H1"/>
    <property type="match status" value="2"/>
</dbReference>
<dbReference type="PROSITE" id="PS50103">
    <property type="entry name" value="ZF_C3H1"/>
    <property type="match status" value="1"/>
</dbReference>
<comment type="caution">
    <text evidence="8">The sequence shown here is derived from an EMBL/GenBank/DDBJ whole genome shotgun (WGS) entry which is preliminary data.</text>
</comment>
<evidence type="ECO:0000256" key="2">
    <source>
        <dbReference type="ARBA" id="ARBA00022771"/>
    </source>
</evidence>
<feature type="domain" description="C3H1-type" evidence="7">
    <location>
        <begin position="82"/>
        <end position="109"/>
    </location>
</feature>
<evidence type="ECO:0000259" key="7">
    <source>
        <dbReference type="PROSITE" id="PS50103"/>
    </source>
</evidence>
<feature type="region of interest" description="Disordered" evidence="6">
    <location>
        <begin position="151"/>
        <end position="172"/>
    </location>
</feature>
<evidence type="ECO:0000256" key="5">
    <source>
        <dbReference type="PROSITE-ProRule" id="PRU00723"/>
    </source>
</evidence>
<evidence type="ECO:0000313" key="8">
    <source>
        <dbReference type="EMBL" id="MED6222455.1"/>
    </source>
</evidence>
<keyword evidence="1 5" id="KW-0479">Metal-binding</keyword>
<evidence type="ECO:0000256" key="1">
    <source>
        <dbReference type="ARBA" id="ARBA00022723"/>
    </source>
</evidence>
<name>A0ABU6ZKH5_9FABA</name>
<sequence>MLHNLRIPSSHGEGGPPFSPFSIHAEDNFDTHHHLHLFSTDHFRMYDFKVRNCPRARSHDWTDCPYAHPAEKARRRDPRKFQYSGTACPDFRKGHCRKGDSCEFAHGVFECWLHPQRYRTQLCKDGTACRRRVCFFAHVPDQLRVLAPNSAESQLSDSPNLRGNKSNNVSSPTSVLKYSSYVSESPPSSPVDPGHGVVPFSTVRKLVSSMRNVQLEEMRYGPEMGCVFGPRSLGLGPMSGWKEEEPTMERVESGRDIRARMYAKLSRENSSIGRSEGPLPPLPDIGWVSELLK</sequence>
<evidence type="ECO:0000313" key="9">
    <source>
        <dbReference type="Proteomes" id="UP001341840"/>
    </source>
</evidence>
<dbReference type="Pfam" id="PF00642">
    <property type="entry name" value="zf-CCCH"/>
    <property type="match status" value="1"/>
</dbReference>
<proteinExistence type="predicted"/>
<dbReference type="Pfam" id="PF25512">
    <property type="entry name" value="zf-CCCH_AtC3H23"/>
    <property type="match status" value="1"/>
</dbReference>
<evidence type="ECO:0000256" key="4">
    <source>
        <dbReference type="ARBA" id="ARBA00023125"/>
    </source>
</evidence>
<dbReference type="InterPro" id="IPR000571">
    <property type="entry name" value="Znf_CCCH"/>
</dbReference>
<dbReference type="InterPro" id="IPR036855">
    <property type="entry name" value="Znf_CCCH_sf"/>
</dbReference>
<dbReference type="PANTHER" id="PTHR14493">
    <property type="entry name" value="UNKEMPT FAMILY MEMBER"/>
    <property type="match status" value="1"/>
</dbReference>
<dbReference type="Proteomes" id="UP001341840">
    <property type="component" value="Unassembled WGS sequence"/>
</dbReference>
<keyword evidence="2 5" id="KW-0863">Zinc-finger</keyword>
<dbReference type="Gene3D" id="3.30.1370.210">
    <property type="match status" value="1"/>
</dbReference>
<feature type="zinc finger region" description="C3H1-type" evidence="5">
    <location>
        <begin position="82"/>
        <end position="109"/>
    </location>
</feature>
<accession>A0ABU6ZKH5</accession>
<keyword evidence="9" id="KW-1185">Reference proteome</keyword>
<keyword evidence="4" id="KW-0238">DNA-binding</keyword>
<evidence type="ECO:0000256" key="6">
    <source>
        <dbReference type="SAM" id="MobiDB-lite"/>
    </source>
</evidence>
<dbReference type="PANTHER" id="PTHR14493:SF147">
    <property type="entry name" value="ZINC FINGER CCCH DOMAIN-CONTAINING PROTEIN 23"/>
    <property type="match status" value="1"/>
</dbReference>
<keyword evidence="3 5" id="KW-0862">Zinc</keyword>